<dbReference type="EMBL" id="JAWZYT010003952">
    <property type="protein sequence ID" value="KAK4296013.1"/>
    <property type="molecule type" value="Genomic_DNA"/>
</dbReference>
<comment type="caution">
    <text evidence="2">The sequence shown here is derived from an EMBL/GenBank/DDBJ whole genome shotgun (WGS) entry which is preliminary data.</text>
</comment>
<reference evidence="2" key="1">
    <citation type="submission" date="2023-11" db="EMBL/GenBank/DDBJ databases">
        <title>Genome assemblies of two species of porcelain crab, Petrolisthes cinctipes and Petrolisthes manimaculis (Anomura: Porcellanidae).</title>
        <authorList>
            <person name="Angst P."/>
        </authorList>
    </citation>
    <scope>NUCLEOTIDE SEQUENCE</scope>
    <source>
        <strain evidence="2">PB745_02</strain>
        <tissue evidence="2">Gill</tissue>
    </source>
</reference>
<accession>A0AAE1TRY5</accession>
<proteinExistence type="predicted"/>
<dbReference type="Proteomes" id="UP001292094">
    <property type="component" value="Unassembled WGS sequence"/>
</dbReference>
<evidence type="ECO:0000256" key="1">
    <source>
        <dbReference type="SAM" id="MobiDB-lite"/>
    </source>
</evidence>
<sequence length="108" mass="11818">MQSGGGGGSIRLTFSLIHRAPVPPALLLHLEPIHHHYQRGSQAAEERERERGGQPPGSDSVLPEPRSVLETDHVLNNLLCISIIAGCQLFELLLELLLEGELTVCMFC</sequence>
<evidence type="ECO:0000313" key="2">
    <source>
        <dbReference type="EMBL" id="KAK4296013.1"/>
    </source>
</evidence>
<organism evidence="2 3">
    <name type="scientific">Petrolisthes manimaculis</name>
    <dbReference type="NCBI Taxonomy" id="1843537"/>
    <lineage>
        <taxon>Eukaryota</taxon>
        <taxon>Metazoa</taxon>
        <taxon>Ecdysozoa</taxon>
        <taxon>Arthropoda</taxon>
        <taxon>Crustacea</taxon>
        <taxon>Multicrustacea</taxon>
        <taxon>Malacostraca</taxon>
        <taxon>Eumalacostraca</taxon>
        <taxon>Eucarida</taxon>
        <taxon>Decapoda</taxon>
        <taxon>Pleocyemata</taxon>
        <taxon>Anomura</taxon>
        <taxon>Galatheoidea</taxon>
        <taxon>Porcellanidae</taxon>
        <taxon>Petrolisthes</taxon>
    </lineage>
</organism>
<evidence type="ECO:0000313" key="3">
    <source>
        <dbReference type="Proteomes" id="UP001292094"/>
    </source>
</evidence>
<dbReference type="AlphaFoldDB" id="A0AAE1TRY5"/>
<keyword evidence="3" id="KW-1185">Reference proteome</keyword>
<name>A0AAE1TRY5_9EUCA</name>
<protein>
    <submittedName>
        <fullName evidence="2">Uncharacterized protein</fullName>
    </submittedName>
</protein>
<feature type="region of interest" description="Disordered" evidence="1">
    <location>
        <begin position="37"/>
        <end position="65"/>
    </location>
</feature>
<gene>
    <name evidence="2" type="ORF">Pmani_031463</name>
</gene>